<dbReference type="InterPro" id="IPR002639">
    <property type="entry name" value="UreF"/>
</dbReference>
<dbReference type="PANTHER" id="PTHR33620:SF1">
    <property type="entry name" value="UREASE ACCESSORY PROTEIN F"/>
    <property type="match status" value="1"/>
</dbReference>
<proteinExistence type="inferred from homology"/>
<dbReference type="EMBL" id="WHVB01000023">
    <property type="protein sequence ID" value="KAF8471328.1"/>
    <property type="molecule type" value="Genomic_DNA"/>
</dbReference>
<dbReference type="PANTHER" id="PTHR33620">
    <property type="entry name" value="UREASE ACCESSORY PROTEIN F"/>
    <property type="match status" value="1"/>
</dbReference>
<sequence>MDKETYLLLVLSDSNLPTGSFVASAGLESTATHALFHATPPTTGSAATATGTTGTGSNTDTSTGTGPTGISSSTSSSSILAFLRNSIDTYARSALPFARDAHRITTAYAKNDIADLDVALAALAKIDALYDACTLNHVARRASCAQGVALLSLYARGFTCPPFLLSTGTTIPQGVDSEQEQERDRESRASALVAALKLRVRRGAGGESDDDALGHLPVCWGVLAGALGLSVDRGAHLHLFLHARGVLSAAVRMNILGPYAAQQLLLHAVKPLLTEALSSTAHLVSGALREEEVHLEFEAERLPATTWPLGEILSMRHDLLHSRIFNS</sequence>
<evidence type="ECO:0000313" key="5">
    <source>
        <dbReference type="EMBL" id="KAF8471328.1"/>
    </source>
</evidence>
<evidence type="ECO:0000256" key="4">
    <source>
        <dbReference type="SAM" id="MobiDB-lite"/>
    </source>
</evidence>
<organism evidence="5 6">
    <name type="scientific">Russula ochroleuca</name>
    <dbReference type="NCBI Taxonomy" id="152965"/>
    <lineage>
        <taxon>Eukaryota</taxon>
        <taxon>Fungi</taxon>
        <taxon>Dikarya</taxon>
        <taxon>Basidiomycota</taxon>
        <taxon>Agaricomycotina</taxon>
        <taxon>Agaricomycetes</taxon>
        <taxon>Russulales</taxon>
        <taxon>Russulaceae</taxon>
        <taxon>Russula</taxon>
    </lineage>
</organism>
<keyword evidence="1" id="KW-0996">Nickel insertion</keyword>
<keyword evidence="2" id="KW-0143">Chaperone</keyword>
<name>A0A9P5JXV6_9AGAM</name>
<evidence type="ECO:0000256" key="2">
    <source>
        <dbReference type="ARBA" id="ARBA00023186"/>
    </source>
</evidence>
<dbReference type="OrthoDB" id="2550922at2759"/>
<dbReference type="Gene3D" id="1.10.4190.10">
    <property type="entry name" value="Urease accessory protein UreF"/>
    <property type="match status" value="1"/>
</dbReference>
<reference evidence="5" key="1">
    <citation type="submission" date="2019-10" db="EMBL/GenBank/DDBJ databases">
        <authorList>
            <consortium name="DOE Joint Genome Institute"/>
            <person name="Kuo A."/>
            <person name="Miyauchi S."/>
            <person name="Kiss E."/>
            <person name="Drula E."/>
            <person name="Kohler A."/>
            <person name="Sanchez-Garcia M."/>
            <person name="Andreopoulos B."/>
            <person name="Barry K.W."/>
            <person name="Bonito G."/>
            <person name="Buee M."/>
            <person name="Carver A."/>
            <person name="Chen C."/>
            <person name="Cichocki N."/>
            <person name="Clum A."/>
            <person name="Culley D."/>
            <person name="Crous P.W."/>
            <person name="Fauchery L."/>
            <person name="Girlanda M."/>
            <person name="Hayes R."/>
            <person name="Keri Z."/>
            <person name="LaButti K."/>
            <person name="Lipzen A."/>
            <person name="Lombard V."/>
            <person name="Magnuson J."/>
            <person name="Maillard F."/>
            <person name="Morin E."/>
            <person name="Murat C."/>
            <person name="Nolan M."/>
            <person name="Ohm R."/>
            <person name="Pangilinan J."/>
            <person name="Pereira M."/>
            <person name="Perotto S."/>
            <person name="Peter M."/>
            <person name="Riley R."/>
            <person name="Sitrit Y."/>
            <person name="Stielow B."/>
            <person name="Szollosi G."/>
            <person name="Zifcakova L."/>
            <person name="Stursova M."/>
            <person name="Spatafora J.W."/>
            <person name="Tedersoo L."/>
            <person name="Vaario L.-M."/>
            <person name="Yamada A."/>
            <person name="Yan M."/>
            <person name="Wang P."/>
            <person name="Xu J."/>
            <person name="Bruns T."/>
            <person name="Baldrian P."/>
            <person name="Vilgalys R."/>
            <person name="Henrissat B."/>
            <person name="Grigoriev I.V."/>
            <person name="Hibbett D."/>
            <person name="Nagy L.G."/>
            <person name="Martin F.M."/>
        </authorList>
    </citation>
    <scope>NUCLEOTIDE SEQUENCE</scope>
    <source>
        <strain evidence="5">Prilba</strain>
    </source>
</reference>
<gene>
    <name evidence="5" type="ORF">DFH94DRAFT_199733</name>
</gene>
<feature type="region of interest" description="Disordered" evidence="4">
    <location>
        <begin position="41"/>
        <end position="74"/>
    </location>
</feature>
<evidence type="ECO:0000256" key="3">
    <source>
        <dbReference type="ARBA" id="ARBA00046339"/>
    </source>
</evidence>
<dbReference type="AlphaFoldDB" id="A0A9P5JXV6"/>
<comment type="caution">
    <text evidence="5">The sequence shown here is derived from an EMBL/GenBank/DDBJ whole genome shotgun (WGS) entry which is preliminary data.</text>
</comment>
<dbReference type="Pfam" id="PF01730">
    <property type="entry name" value="UreF"/>
    <property type="match status" value="1"/>
</dbReference>
<evidence type="ECO:0008006" key="7">
    <source>
        <dbReference type="Google" id="ProtNLM"/>
    </source>
</evidence>
<dbReference type="Proteomes" id="UP000759537">
    <property type="component" value="Unassembled WGS sequence"/>
</dbReference>
<keyword evidence="6" id="KW-1185">Reference proteome</keyword>
<dbReference type="InterPro" id="IPR038277">
    <property type="entry name" value="UreF_sf"/>
</dbReference>
<dbReference type="GO" id="GO:0016151">
    <property type="term" value="F:nickel cation binding"/>
    <property type="evidence" value="ECO:0007669"/>
    <property type="project" value="InterPro"/>
</dbReference>
<evidence type="ECO:0000256" key="1">
    <source>
        <dbReference type="ARBA" id="ARBA00022988"/>
    </source>
</evidence>
<reference evidence="5" key="2">
    <citation type="journal article" date="2020" name="Nat. Commun.">
        <title>Large-scale genome sequencing of mycorrhizal fungi provides insights into the early evolution of symbiotic traits.</title>
        <authorList>
            <person name="Miyauchi S."/>
            <person name="Kiss E."/>
            <person name="Kuo A."/>
            <person name="Drula E."/>
            <person name="Kohler A."/>
            <person name="Sanchez-Garcia M."/>
            <person name="Morin E."/>
            <person name="Andreopoulos B."/>
            <person name="Barry K.W."/>
            <person name="Bonito G."/>
            <person name="Buee M."/>
            <person name="Carver A."/>
            <person name="Chen C."/>
            <person name="Cichocki N."/>
            <person name="Clum A."/>
            <person name="Culley D."/>
            <person name="Crous P.W."/>
            <person name="Fauchery L."/>
            <person name="Girlanda M."/>
            <person name="Hayes R.D."/>
            <person name="Keri Z."/>
            <person name="LaButti K."/>
            <person name="Lipzen A."/>
            <person name="Lombard V."/>
            <person name="Magnuson J."/>
            <person name="Maillard F."/>
            <person name="Murat C."/>
            <person name="Nolan M."/>
            <person name="Ohm R.A."/>
            <person name="Pangilinan J."/>
            <person name="Pereira M.F."/>
            <person name="Perotto S."/>
            <person name="Peter M."/>
            <person name="Pfister S."/>
            <person name="Riley R."/>
            <person name="Sitrit Y."/>
            <person name="Stielow J.B."/>
            <person name="Szollosi G."/>
            <person name="Zifcakova L."/>
            <person name="Stursova M."/>
            <person name="Spatafora J.W."/>
            <person name="Tedersoo L."/>
            <person name="Vaario L.M."/>
            <person name="Yamada A."/>
            <person name="Yan M."/>
            <person name="Wang P."/>
            <person name="Xu J."/>
            <person name="Bruns T."/>
            <person name="Baldrian P."/>
            <person name="Vilgalys R."/>
            <person name="Dunand C."/>
            <person name="Henrissat B."/>
            <person name="Grigoriev I.V."/>
            <person name="Hibbett D."/>
            <person name="Nagy L.G."/>
            <person name="Martin F.M."/>
        </authorList>
    </citation>
    <scope>NUCLEOTIDE SEQUENCE</scope>
    <source>
        <strain evidence="5">Prilba</strain>
    </source>
</reference>
<comment type="similarity">
    <text evidence="3">Belongs to the UreF family.</text>
</comment>
<protein>
    <recommendedName>
        <fullName evidence="7">Urease accessory protein UreF</fullName>
    </recommendedName>
</protein>
<evidence type="ECO:0000313" key="6">
    <source>
        <dbReference type="Proteomes" id="UP000759537"/>
    </source>
</evidence>
<accession>A0A9P5JXV6</accession>